<evidence type="ECO:0000313" key="1">
    <source>
        <dbReference type="EnsemblPlants" id="AET5Gv20704900.1"/>
    </source>
</evidence>
<evidence type="ECO:0000313" key="2">
    <source>
        <dbReference type="Proteomes" id="UP000015105"/>
    </source>
</evidence>
<dbReference type="AlphaFoldDB" id="A0A453LC25"/>
<organism evidence="1 2">
    <name type="scientific">Aegilops tauschii subsp. strangulata</name>
    <name type="common">Goatgrass</name>
    <dbReference type="NCBI Taxonomy" id="200361"/>
    <lineage>
        <taxon>Eukaryota</taxon>
        <taxon>Viridiplantae</taxon>
        <taxon>Streptophyta</taxon>
        <taxon>Embryophyta</taxon>
        <taxon>Tracheophyta</taxon>
        <taxon>Spermatophyta</taxon>
        <taxon>Magnoliopsida</taxon>
        <taxon>Liliopsida</taxon>
        <taxon>Poales</taxon>
        <taxon>Poaceae</taxon>
        <taxon>BOP clade</taxon>
        <taxon>Pooideae</taxon>
        <taxon>Triticodae</taxon>
        <taxon>Triticeae</taxon>
        <taxon>Triticinae</taxon>
        <taxon>Aegilops</taxon>
    </lineage>
</organism>
<dbReference type="InterPro" id="IPR036282">
    <property type="entry name" value="Glutathione-S-Trfase_C_sf"/>
</dbReference>
<dbReference type="Gramene" id="AET5Gv20704900.1">
    <property type="protein sequence ID" value="AET5Gv20704900.1"/>
    <property type="gene ID" value="AET5Gv20704900"/>
</dbReference>
<sequence length="35" mass="3911">QTKYPILSRLHDAYMEIPAFQAALPQNQPDAPSAK</sequence>
<dbReference type="EnsemblPlants" id="AET5Gv20704900.1">
    <property type="protein sequence ID" value="AET5Gv20704900.1"/>
    <property type="gene ID" value="AET5Gv20704900"/>
</dbReference>
<reference evidence="2" key="1">
    <citation type="journal article" date="2014" name="Science">
        <title>Ancient hybridizations among the ancestral genomes of bread wheat.</title>
        <authorList>
            <consortium name="International Wheat Genome Sequencing Consortium,"/>
            <person name="Marcussen T."/>
            <person name="Sandve S.R."/>
            <person name="Heier L."/>
            <person name="Spannagl M."/>
            <person name="Pfeifer M."/>
            <person name="Jakobsen K.S."/>
            <person name="Wulff B.B."/>
            <person name="Steuernagel B."/>
            <person name="Mayer K.F."/>
            <person name="Olsen O.A."/>
        </authorList>
    </citation>
    <scope>NUCLEOTIDE SEQUENCE [LARGE SCALE GENOMIC DNA]</scope>
    <source>
        <strain evidence="2">cv. AL8/78</strain>
    </source>
</reference>
<protein>
    <recommendedName>
        <fullName evidence="3">GST C-terminal domain-containing protein</fullName>
    </recommendedName>
</protein>
<reference evidence="1" key="3">
    <citation type="journal article" date="2017" name="Nature">
        <title>Genome sequence of the progenitor of the wheat D genome Aegilops tauschii.</title>
        <authorList>
            <person name="Luo M.C."/>
            <person name="Gu Y.Q."/>
            <person name="Puiu D."/>
            <person name="Wang H."/>
            <person name="Twardziok S.O."/>
            <person name="Deal K.R."/>
            <person name="Huo N."/>
            <person name="Zhu T."/>
            <person name="Wang L."/>
            <person name="Wang Y."/>
            <person name="McGuire P.E."/>
            <person name="Liu S."/>
            <person name="Long H."/>
            <person name="Ramasamy R.K."/>
            <person name="Rodriguez J.C."/>
            <person name="Van S.L."/>
            <person name="Yuan L."/>
            <person name="Wang Z."/>
            <person name="Xia Z."/>
            <person name="Xiao L."/>
            <person name="Anderson O.D."/>
            <person name="Ouyang S."/>
            <person name="Liang Y."/>
            <person name="Zimin A.V."/>
            <person name="Pertea G."/>
            <person name="Qi P."/>
            <person name="Bennetzen J.L."/>
            <person name="Dai X."/>
            <person name="Dawson M.W."/>
            <person name="Muller H.G."/>
            <person name="Kugler K."/>
            <person name="Rivarola-Duarte L."/>
            <person name="Spannagl M."/>
            <person name="Mayer K.F.X."/>
            <person name="Lu F.H."/>
            <person name="Bevan M.W."/>
            <person name="Leroy P."/>
            <person name="Li P."/>
            <person name="You F.M."/>
            <person name="Sun Q."/>
            <person name="Liu Z."/>
            <person name="Lyons E."/>
            <person name="Wicker T."/>
            <person name="Salzberg S.L."/>
            <person name="Devos K.M."/>
            <person name="Dvorak J."/>
        </authorList>
    </citation>
    <scope>NUCLEOTIDE SEQUENCE [LARGE SCALE GENOMIC DNA]</scope>
    <source>
        <strain evidence="1">cv. AL8/78</strain>
    </source>
</reference>
<proteinExistence type="predicted"/>
<dbReference type="Proteomes" id="UP000015105">
    <property type="component" value="Chromosome 5D"/>
</dbReference>
<accession>A0A453LC25</accession>
<evidence type="ECO:0008006" key="3">
    <source>
        <dbReference type="Google" id="ProtNLM"/>
    </source>
</evidence>
<dbReference type="SUPFAM" id="SSF47616">
    <property type="entry name" value="GST C-terminal domain-like"/>
    <property type="match status" value="1"/>
</dbReference>
<reference evidence="1" key="4">
    <citation type="submission" date="2019-03" db="UniProtKB">
        <authorList>
            <consortium name="EnsemblPlants"/>
        </authorList>
    </citation>
    <scope>IDENTIFICATION</scope>
</reference>
<reference evidence="2" key="2">
    <citation type="journal article" date="2017" name="Nat. Plants">
        <title>The Aegilops tauschii genome reveals multiple impacts of transposons.</title>
        <authorList>
            <person name="Zhao G."/>
            <person name="Zou C."/>
            <person name="Li K."/>
            <person name="Wang K."/>
            <person name="Li T."/>
            <person name="Gao L."/>
            <person name="Zhang X."/>
            <person name="Wang H."/>
            <person name="Yang Z."/>
            <person name="Liu X."/>
            <person name="Jiang W."/>
            <person name="Mao L."/>
            <person name="Kong X."/>
            <person name="Jiao Y."/>
            <person name="Jia J."/>
        </authorList>
    </citation>
    <scope>NUCLEOTIDE SEQUENCE [LARGE SCALE GENOMIC DNA]</scope>
    <source>
        <strain evidence="2">cv. AL8/78</strain>
    </source>
</reference>
<name>A0A453LC25_AEGTS</name>
<reference evidence="1" key="5">
    <citation type="journal article" date="2021" name="G3 (Bethesda)">
        <title>Aegilops tauschii genome assembly Aet v5.0 features greater sequence contiguity and improved annotation.</title>
        <authorList>
            <person name="Wang L."/>
            <person name="Zhu T."/>
            <person name="Rodriguez J.C."/>
            <person name="Deal K.R."/>
            <person name="Dubcovsky J."/>
            <person name="McGuire P.E."/>
            <person name="Lux T."/>
            <person name="Spannagl M."/>
            <person name="Mayer K.F.X."/>
            <person name="Baldrich P."/>
            <person name="Meyers B.C."/>
            <person name="Huo N."/>
            <person name="Gu Y.Q."/>
            <person name="Zhou H."/>
            <person name="Devos K.M."/>
            <person name="Bennetzen J.L."/>
            <person name="Unver T."/>
            <person name="Budak H."/>
            <person name="Gulick P.J."/>
            <person name="Galiba G."/>
            <person name="Kalapos B."/>
            <person name="Nelson D.R."/>
            <person name="Li P."/>
            <person name="You F.M."/>
            <person name="Luo M.C."/>
            <person name="Dvorak J."/>
        </authorList>
    </citation>
    <scope>NUCLEOTIDE SEQUENCE [LARGE SCALE GENOMIC DNA]</scope>
    <source>
        <strain evidence="1">cv. AL8/78</strain>
    </source>
</reference>
<dbReference type="Gene3D" id="1.20.1050.10">
    <property type="match status" value="1"/>
</dbReference>
<keyword evidence="2" id="KW-1185">Reference proteome</keyword>